<dbReference type="GO" id="GO:0016787">
    <property type="term" value="F:hydrolase activity"/>
    <property type="evidence" value="ECO:0007669"/>
    <property type="project" value="UniProtKB-KW"/>
</dbReference>
<protein>
    <submittedName>
        <fullName evidence="2">Alpha/beta hydrolase</fullName>
    </submittedName>
</protein>
<name>A0ABV4NYT1_9GAMM</name>
<sequence>MLLELNQLKAISPTTKTISAHSIRRIIIDTSIVLIHGTNAGSWTMENFHRYFVQKGFSCHSPVYRHHENPKSEAAHRLLIGTSIADYVEDIAKFVKHLNSKPILIGHSLGGVIAQKIASMDLAQKIILLNGSTNWGIPPTTSQECDLGKMFMASGKFWEDILLPDFETMVKFGLNKLNLSDQHLVFNRLGPESGRVLFELFFWIFDENKTTKIDYEKIKCPILMISGSEDLAIPPSTAQLIAKKCNSQTTLHIAEGYGHYLMLEPKWMNIAKFCYRWITE</sequence>
<dbReference type="Proteomes" id="UP001569428">
    <property type="component" value="Unassembled WGS sequence"/>
</dbReference>
<evidence type="ECO:0000313" key="2">
    <source>
        <dbReference type="EMBL" id="MFA0810655.1"/>
    </source>
</evidence>
<feature type="domain" description="AB hydrolase-1" evidence="1">
    <location>
        <begin position="32"/>
        <end position="267"/>
    </location>
</feature>
<dbReference type="Pfam" id="PF12697">
    <property type="entry name" value="Abhydrolase_6"/>
    <property type="match status" value="1"/>
</dbReference>
<dbReference type="InterPro" id="IPR000073">
    <property type="entry name" value="AB_hydrolase_1"/>
</dbReference>
<dbReference type="RefSeq" id="WP_371838227.1">
    <property type="nucleotide sequence ID" value="NZ_JBGMEK010000010.1"/>
</dbReference>
<dbReference type="PANTHER" id="PTHR42886">
    <property type="entry name" value="RE40534P-RELATED"/>
    <property type="match status" value="1"/>
</dbReference>
<dbReference type="EMBL" id="JBGMEK010000010">
    <property type="protein sequence ID" value="MFA0810655.1"/>
    <property type="molecule type" value="Genomic_DNA"/>
</dbReference>
<comment type="caution">
    <text evidence="2">The sequence shown here is derived from an EMBL/GenBank/DDBJ whole genome shotgun (WGS) entry which is preliminary data.</text>
</comment>
<keyword evidence="2" id="KW-0378">Hydrolase</keyword>
<dbReference type="PANTHER" id="PTHR42886:SF29">
    <property type="entry name" value="PUMMELIG, ISOFORM A"/>
    <property type="match status" value="1"/>
</dbReference>
<organism evidence="2 3">
    <name type="scientific">Microbulbifer epialgicus</name>
    <dbReference type="NCBI Taxonomy" id="393907"/>
    <lineage>
        <taxon>Bacteria</taxon>
        <taxon>Pseudomonadati</taxon>
        <taxon>Pseudomonadota</taxon>
        <taxon>Gammaproteobacteria</taxon>
        <taxon>Cellvibrionales</taxon>
        <taxon>Microbulbiferaceae</taxon>
        <taxon>Microbulbifer</taxon>
    </lineage>
</organism>
<dbReference type="InterPro" id="IPR029058">
    <property type="entry name" value="AB_hydrolase_fold"/>
</dbReference>
<evidence type="ECO:0000313" key="3">
    <source>
        <dbReference type="Proteomes" id="UP001569428"/>
    </source>
</evidence>
<dbReference type="SUPFAM" id="SSF53474">
    <property type="entry name" value="alpha/beta-Hydrolases"/>
    <property type="match status" value="1"/>
</dbReference>
<gene>
    <name evidence="2" type="ORF">ACCI49_06955</name>
</gene>
<reference evidence="2 3" key="1">
    <citation type="submission" date="2024-08" db="EMBL/GenBank/DDBJ databases">
        <authorList>
            <person name="Ishaq N."/>
        </authorList>
    </citation>
    <scope>NUCLEOTIDE SEQUENCE [LARGE SCALE GENOMIC DNA]</scope>
    <source>
        <strain evidence="2 3">DSM 18651</strain>
    </source>
</reference>
<keyword evidence="3" id="KW-1185">Reference proteome</keyword>
<proteinExistence type="predicted"/>
<accession>A0ABV4NYT1</accession>
<dbReference type="Gene3D" id="3.40.50.1820">
    <property type="entry name" value="alpha/beta hydrolase"/>
    <property type="match status" value="1"/>
</dbReference>
<evidence type="ECO:0000259" key="1">
    <source>
        <dbReference type="Pfam" id="PF12697"/>
    </source>
</evidence>